<keyword evidence="4" id="KW-1185">Reference proteome</keyword>
<feature type="transmembrane region" description="Helical" evidence="2">
    <location>
        <begin position="108"/>
        <end position="136"/>
    </location>
</feature>
<reference evidence="3" key="1">
    <citation type="submission" date="2023-06" db="EMBL/GenBank/DDBJ databases">
        <title>Genome-scale phylogeny and comparative genomics of the fungal order Sordariales.</title>
        <authorList>
            <consortium name="Lawrence Berkeley National Laboratory"/>
            <person name="Hensen N."/>
            <person name="Bonometti L."/>
            <person name="Westerberg I."/>
            <person name="Brannstrom I.O."/>
            <person name="Guillou S."/>
            <person name="Cros-Aarteil S."/>
            <person name="Calhoun S."/>
            <person name="Haridas S."/>
            <person name="Kuo A."/>
            <person name="Mondo S."/>
            <person name="Pangilinan J."/>
            <person name="Riley R."/>
            <person name="Labutti K."/>
            <person name="Andreopoulos B."/>
            <person name="Lipzen A."/>
            <person name="Chen C."/>
            <person name="Yanf M."/>
            <person name="Daum C."/>
            <person name="Ng V."/>
            <person name="Clum A."/>
            <person name="Steindorff A."/>
            <person name="Ohm R."/>
            <person name="Martin F."/>
            <person name="Silar P."/>
            <person name="Natvig D."/>
            <person name="Lalanne C."/>
            <person name="Gautier V."/>
            <person name="Ament-Velasquez S.L."/>
            <person name="Kruys A."/>
            <person name="Hutchinson M.I."/>
            <person name="Powell A.J."/>
            <person name="Barry K."/>
            <person name="Miller A.N."/>
            <person name="Grigoriev I.V."/>
            <person name="Debuchy R."/>
            <person name="Gladieux P."/>
            <person name="Thoren M.H."/>
            <person name="Johannesson H."/>
        </authorList>
    </citation>
    <scope>NUCLEOTIDE SEQUENCE</scope>
    <source>
        <strain evidence="3">CBS 540.89</strain>
    </source>
</reference>
<comment type="caution">
    <text evidence="3">The sequence shown here is derived from an EMBL/GenBank/DDBJ whole genome shotgun (WGS) entry which is preliminary data.</text>
</comment>
<organism evidence="3 4">
    <name type="scientific">Apiosordaria backusii</name>
    <dbReference type="NCBI Taxonomy" id="314023"/>
    <lineage>
        <taxon>Eukaryota</taxon>
        <taxon>Fungi</taxon>
        <taxon>Dikarya</taxon>
        <taxon>Ascomycota</taxon>
        <taxon>Pezizomycotina</taxon>
        <taxon>Sordariomycetes</taxon>
        <taxon>Sordariomycetidae</taxon>
        <taxon>Sordariales</taxon>
        <taxon>Lasiosphaeriaceae</taxon>
        <taxon>Apiosordaria</taxon>
    </lineage>
</organism>
<keyword evidence="2" id="KW-0812">Transmembrane</keyword>
<evidence type="ECO:0000256" key="2">
    <source>
        <dbReference type="SAM" id="Phobius"/>
    </source>
</evidence>
<gene>
    <name evidence="3" type="ORF">B0T21DRAFT_170745</name>
</gene>
<dbReference type="Proteomes" id="UP001172159">
    <property type="component" value="Unassembled WGS sequence"/>
</dbReference>
<accession>A0AA40EH81</accession>
<feature type="compositionally biased region" description="Basic and acidic residues" evidence="1">
    <location>
        <begin position="223"/>
        <end position="232"/>
    </location>
</feature>
<protein>
    <submittedName>
        <fullName evidence="3">Uncharacterized protein</fullName>
    </submittedName>
</protein>
<dbReference type="AlphaFoldDB" id="A0AA40EH81"/>
<evidence type="ECO:0000313" key="4">
    <source>
        <dbReference type="Proteomes" id="UP001172159"/>
    </source>
</evidence>
<evidence type="ECO:0000256" key="1">
    <source>
        <dbReference type="SAM" id="MobiDB-lite"/>
    </source>
</evidence>
<name>A0AA40EH81_9PEZI</name>
<feature type="compositionally biased region" description="Polar residues" evidence="1">
    <location>
        <begin position="296"/>
        <end position="321"/>
    </location>
</feature>
<sequence>MMASPPETTLDLERKECATASGYLWYTCTFTTPWYAGCCSVNPCQQQPVGCPLIAQGEPVTSTQSTSLSSTPSEITTTLTPTADISSRTTLSTSTYPTNYEDSHGMKISISALVGVVVGCAIAVIFVALVSCMWWGRRRREKDEKRDQAQRLASPRVVDEELVPPGLEGVFNPMASNGRGSIFDRAEGRMSKISHESGSFPNLPLRDSCMSGGAHSNLASPLRKPDPRDRLPGDSQSQLVSPPSSNTPNNPECPPISVELDSTSIKELPVPAPQHGELESPQPYDSPEPTEGPRATLNSTQQERQSNTYVNSWTRFQNVQV</sequence>
<keyword evidence="2" id="KW-1133">Transmembrane helix</keyword>
<keyword evidence="2" id="KW-0472">Membrane</keyword>
<dbReference type="EMBL" id="JAUKTV010000005">
    <property type="protein sequence ID" value="KAK0737706.1"/>
    <property type="molecule type" value="Genomic_DNA"/>
</dbReference>
<feature type="region of interest" description="Disordered" evidence="1">
    <location>
        <begin position="194"/>
        <end position="321"/>
    </location>
</feature>
<feature type="compositionally biased region" description="Low complexity" evidence="1">
    <location>
        <begin position="241"/>
        <end position="250"/>
    </location>
</feature>
<evidence type="ECO:0000313" key="3">
    <source>
        <dbReference type="EMBL" id="KAK0737706.1"/>
    </source>
</evidence>
<proteinExistence type="predicted"/>